<dbReference type="Proteomes" id="UP000660021">
    <property type="component" value="Unassembled WGS sequence"/>
</dbReference>
<dbReference type="RefSeq" id="WP_186962816.1">
    <property type="nucleotide sequence ID" value="NZ_JACOPR010000001.1"/>
</dbReference>
<sequence>MSHCANCAPHSCAGGVLEHPPVDCPSCAAPLQEQAMSLLAEEENQRLARTAAQVEAEGYGRLTRVEETILFLKKMGCHKIGLAFCTGLWREAHELTKILEYHGFEVCSAICKNGCHPKRDLGLSDQETVRGCADEVMCNPIAQALVLNEARTDFNLLLGLCVGHDTLILKYLEGPASVLAVKDRVTGHNPLAPIYQAQGYYRKKLYPPRED</sequence>
<comment type="caution">
    <text evidence="1">The sequence shown here is derived from an EMBL/GenBank/DDBJ whole genome shotgun (WGS) entry which is preliminary data.</text>
</comment>
<dbReference type="InterPro" id="IPR014997">
    <property type="entry name" value="DUF1847"/>
</dbReference>
<accession>A0ABR7HPJ9</accession>
<gene>
    <name evidence="1" type="ORF">H8S34_01155</name>
</gene>
<evidence type="ECO:0000313" key="1">
    <source>
        <dbReference type="EMBL" id="MBC5729443.1"/>
    </source>
</evidence>
<reference evidence="1 2" key="1">
    <citation type="submission" date="2020-08" db="EMBL/GenBank/DDBJ databases">
        <title>Genome public.</title>
        <authorList>
            <person name="Liu C."/>
            <person name="Sun Q."/>
        </authorList>
    </citation>
    <scope>NUCLEOTIDE SEQUENCE [LARGE SCALE GENOMIC DNA]</scope>
    <source>
        <strain evidence="1 2">New-38</strain>
    </source>
</reference>
<proteinExistence type="predicted"/>
<dbReference type="EMBL" id="JACOPR010000001">
    <property type="protein sequence ID" value="MBC5729443.1"/>
    <property type="molecule type" value="Genomic_DNA"/>
</dbReference>
<evidence type="ECO:0000313" key="2">
    <source>
        <dbReference type="Proteomes" id="UP000660021"/>
    </source>
</evidence>
<name>A0ABR7HPJ9_9FIRM</name>
<organism evidence="1 2">
    <name type="scientific">Pseudoflavonifractor hominis</name>
    <dbReference type="NCBI Taxonomy" id="2763059"/>
    <lineage>
        <taxon>Bacteria</taxon>
        <taxon>Bacillati</taxon>
        <taxon>Bacillota</taxon>
        <taxon>Clostridia</taxon>
        <taxon>Eubacteriales</taxon>
        <taxon>Oscillospiraceae</taxon>
        <taxon>Pseudoflavonifractor</taxon>
    </lineage>
</organism>
<protein>
    <submittedName>
        <fullName evidence="1">DUF1847 domain-containing protein</fullName>
    </submittedName>
</protein>
<dbReference type="Pfam" id="PF08901">
    <property type="entry name" value="DUF1847"/>
    <property type="match status" value="1"/>
</dbReference>
<keyword evidence="2" id="KW-1185">Reference proteome</keyword>